<comment type="caution">
    <text evidence="1">The sequence shown here is derived from an EMBL/GenBank/DDBJ whole genome shotgun (WGS) entry which is preliminary data.</text>
</comment>
<organism evidence="1 2">
    <name type="scientific">Cichorium intybus</name>
    <name type="common">Chicory</name>
    <dbReference type="NCBI Taxonomy" id="13427"/>
    <lineage>
        <taxon>Eukaryota</taxon>
        <taxon>Viridiplantae</taxon>
        <taxon>Streptophyta</taxon>
        <taxon>Embryophyta</taxon>
        <taxon>Tracheophyta</taxon>
        <taxon>Spermatophyta</taxon>
        <taxon>Magnoliopsida</taxon>
        <taxon>eudicotyledons</taxon>
        <taxon>Gunneridae</taxon>
        <taxon>Pentapetalae</taxon>
        <taxon>asterids</taxon>
        <taxon>campanulids</taxon>
        <taxon>Asterales</taxon>
        <taxon>Asteraceae</taxon>
        <taxon>Cichorioideae</taxon>
        <taxon>Cichorieae</taxon>
        <taxon>Cichoriinae</taxon>
        <taxon>Cichorium</taxon>
    </lineage>
</organism>
<sequence length="71" mass="8401">MDILYLLLLGPIYVKIFLKLKPIYLGIVVRNRIQKGYYLPVREKLAIIMNINLKFKRISRLSLHLISKLMS</sequence>
<dbReference type="EMBL" id="CM042016">
    <property type="protein sequence ID" value="KAI3698596.1"/>
    <property type="molecule type" value="Genomic_DNA"/>
</dbReference>
<dbReference type="Proteomes" id="UP001055811">
    <property type="component" value="Linkage Group LG08"/>
</dbReference>
<accession>A0ACB8ZM73</accession>
<proteinExistence type="predicted"/>
<keyword evidence="2" id="KW-1185">Reference proteome</keyword>
<evidence type="ECO:0000313" key="1">
    <source>
        <dbReference type="EMBL" id="KAI3698596.1"/>
    </source>
</evidence>
<protein>
    <submittedName>
        <fullName evidence="1">Uncharacterized protein</fullName>
    </submittedName>
</protein>
<reference evidence="2" key="1">
    <citation type="journal article" date="2022" name="Mol. Ecol. Resour.">
        <title>The genomes of chicory, endive, great burdock and yacon provide insights into Asteraceae palaeo-polyploidization history and plant inulin production.</title>
        <authorList>
            <person name="Fan W."/>
            <person name="Wang S."/>
            <person name="Wang H."/>
            <person name="Wang A."/>
            <person name="Jiang F."/>
            <person name="Liu H."/>
            <person name="Zhao H."/>
            <person name="Xu D."/>
            <person name="Zhang Y."/>
        </authorList>
    </citation>
    <scope>NUCLEOTIDE SEQUENCE [LARGE SCALE GENOMIC DNA]</scope>
    <source>
        <strain evidence="2">cv. Punajuju</strain>
    </source>
</reference>
<reference evidence="1 2" key="2">
    <citation type="journal article" date="2022" name="Mol. Ecol. Resour.">
        <title>The genomes of chicory, endive, great burdock and yacon provide insights into Asteraceae paleo-polyploidization history and plant inulin production.</title>
        <authorList>
            <person name="Fan W."/>
            <person name="Wang S."/>
            <person name="Wang H."/>
            <person name="Wang A."/>
            <person name="Jiang F."/>
            <person name="Liu H."/>
            <person name="Zhao H."/>
            <person name="Xu D."/>
            <person name="Zhang Y."/>
        </authorList>
    </citation>
    <scope>NUCLEOTIDE SEQUENCE [LARGE SCALE GENOMIC DNA]</scope>
    <source>
        <strain evidence="2">cv. Punajuju</strain>
        <tissue evidence="1">Leaves</tissue>
    </source>
</reference>
<gene>
    <name evidence="1" type="ORF">L2E82_42254</name>
</gene>
<name>A0ACB8ZM73_CICIN</name>
<evidence type="ECO:0000313" key="2">
    <source>
        <dbReference type="Proteomes" id="UP001055811"/>
    </source>
</evidence>